<evidence type="ECO:0000313" key="1">
    <source>
        <dbReference type="EMBL" id="KAJ4708881.1"/>
    </source>
</evidence>
<name>A0ACC1XC75_MELAZ</name>
<dbReference type="Proteomes" id="UP001164539">
    <property type="component" value="Chromosome 10"/>
</dbReference>
<comment type="caution">
    <text evidence="1">The sequence shown here is derived from an EMBL/GenBank/DDBJ whole genome shotgun (WGS) entry which is preliminary data.</text>
</comment>
<protein>
    <submittedName>
        <fullName evidence="1">Tify</fullName>
    </submittedName>
</protein>
<proteinExistence type="predicted"/>
<keyword evidence="2" id="KW-1185">Reference proteome</keyword>
<sequence length="250" mass="26816">MEVEFTSVDQVKPKTEGEGEEEEEEKKEQEVAQNDTGEGRAAGSAEGFNLLGNQLLPKNKDTARPMAMPTPGVNAADLSPAQLTIFYGGRVCVFDSIPAEKVREIMLIAASAAAGATNSGDMKNIGVNCPTSSPVLTRSPSLQSTASALASPRAQPYPVQRNNSLCKLQAELPMARRHSLQRFFEKRRDRLVSKNPYSAQSGSKVSDDAKANLSTDTSVDAGCFEKPPMSQELQPKATAHIALAWLAPLV</sequence>
<evidence type="ECO:0000313" key="2">
    <source>
        <dbReference type="Proteomes" id="UP001164539"/>
    </source>
</evidence>
<accession>A0ACC1XC75</accession>
<dbReference type="EMBL" id="CM051403">
    <property type="protein sequence ID" value="KAJ4708881.1"/>
    <property type="molecule type" value="Genomic_DNA"/>
</dbReference>
<reference evidence="1 2" key="1">
    <citation type="journal article" date="2023" name="Science">
        <title>Complex scaffold remodeling in plant triterpene biosynthesis.</title>
        <authorList>
            <person name="De La Pena R."/>
            <person name="Hodgson H."/>
            <person name="Liu J.C."/>
            <person name="Stephenson M.J."/>
            <person name="Martin A.C."/>
            <person name="Owen C."/>
            <person name="Harkess A."/>
            <person name="Leebens-Mack J."/>
            <person name="Jimenez L.E."/>
            <person name="Osbourn A."/>
            <person name="Sattely E.S."/>
        </authorList>
    </citation>
    <scope>NUCLEOTIDE SEQUENCE [LARGE SCALE GENOMIC DNA]</scope>
    <source>
        <strain evidence="2">cv. JPN11</strain>
        <tissue evidence="1">Leaf</tissue>
    </source>
</reference>
<organism evidence="1 2">
    <name type="scientific">Melia azedarach</name>
    <name type="common">Chinaberry tree</name>
    <dbReference type="NCBI Taxonomy" id="155640"/>
    <lineage>
        <taxon>Eukaryota</taxon>
        <taxon>Viridiplantae</taxon>
        <taxon>Streptophyta</taxon>
        <taxon>Embryophyta</taxon>
        <taxon>Tracheophyta</taxon>
        <taxon>Spermatophyta</taxon>
        <taxon>Magnoliopsida</taxon>
        <taxon>eudicotyledons</taxon>
        <taxon>Gunneridae</taxon>
        <taxon>Pentapetalae</taxon>
        <taxon>rosids</taxon>
        <taxon>malvids</taxon>
        <taxon>Sapindales</taxon>
        <taxon>Meliaceae</taxon>
        <taxon>Melia</taxon>
    </lineage>
</organism>
<gene>
    <name evidence="1" type="ORF">OWV82_018755</name>
</gene>